<dbReference type="Gene3D" id="3.40.710.10">
    <property type="entry name" value="DD-peptidase/beta-lactamase superfamily"/>
    <property type="match status" value="1"/>
</dbReference>
<dbReference type="SUPFAM" id="SSF56601">
    <property type="entry name" value="beta-lactamase/transpeptidase-like"/>
    <property type="match status" value="1"/>
</dbReference>
<evidence type="ECO:0000313" key="3">
    <source>
        <dbReference type="EMBL" id="NCI49475.1"/>
    </source>
</evidence>
<dbReference type="Proteomes" id="UP000753802">
    <property type="component" value="Unassembled WGS sequence"/>
</dbReference>
<keyword evidence="4" id="KW-1185">Reference proteome</keyword>
<protein>
    <submittedName>
        <fullName evidence="3">Beta-lactamase family protein</fullName>
    </submittedName>
</protein>
<proteinExistence type="predicted"/>
<dbReference type="EMBL" id="JAACJS010000011">
    <property type="protein sequence ID" value="NCI49475.1"/>
    <property type="molecule type" value="Genomic_DNA"/>
</dbReference>
<evidence type="ECO:0000313" key="4">
    <source>
        <dbReference type="Proteomes" id="UP000753802"/>
    </source>
</evidence>
<evidence type="ECO:0000256" key="1">
    <source>
        <dbReference type="SAM" id="SignalP"/>
    </source>
</evidence>
<comment type="caution">
    <text evidence="3">The sequence shown here is derived from an EMBL/GenBank/DDBJ whole genome shotgun (WGS) entry which is preliminary data.</text>
</comment>
<gene>
    <name evidence="3" type="ORF">GWC95_06040</name>
</gene>
<accession>A0ABW9ZWR2</accession>
<dbReference type="PANTHER" id="PTHR46825:SF15">
    <property type="entry name" value="BETA-LACTAMASE-RELATED DOMAIN-CONTAINING PROTEIN"/>
    <property type="match status" value="1"/>
</dbReference>
<name>A0ABW9ZWR2_9BACT</name>
<feature type="signal peptide" evidence="1">
    <location>
        <begin position="1"/>
        <end position="22"/>
    </location>
</feature>
<dbReference type="InterPro" id="IPR012338">
    <property type="entry name" value="Beta-lactam/transpept-like"/>
</dbReference>
<dbReference type="RefSeq" id="WP_161817794.1">
    <property type="nucleotide sequence ID" value="NZ_JAACJS010000011.1"/>
</dbReference>
<feature type="domain" description="Beta-lactamase-related" evidence="2">
    <location>
        <begin position="33"/>
        <end position="353"/>
    </location>
</feature>
<organism evidence="3 4">
    <name type="scientific">Sediminibacterium roseum</name>
    <dbReference type="NCBI Taxonomy" id="1978412"/>
    <lineage>
        <taxon>Bacteria</taxon>
        <taxon>Pseudomonadati</taxon>
        <taxon>Bacteroidota</taxon>
        <taxon>Chitinophagia</taxon>
        <taxon>Chitinophagales</taxon>
        <taxon>Chitinophagaceae</taxon>
        <taxon>Sediminibacterium</taxon>
    </lineage>
</organism>
<reference evidence="3 4" key="1">
    <citation type="submission" date="2020-01" db="EMBL/GenBank/DDBJ databases">
        <title>Genome analysis.</title>
        <authorList>
            <person name="Wu S."/>
            <person name="Wang G."/>
        </authorList>
    </citation>
    <scope>NUCLEOTIDE SEQUENCE [LARGE SCALE GENOMIC DNA]</scope>
    <source>
        <strain evidence="3 4">SYL130</strain>
    </source>
</reference>
<sequence>MRTAIQRFVLLCLLGSSILASGQTPREQAFSKIDSYVQSLVDTANIPGIAMAITLGDSIVHMRAFGMANKATGKRLETFHNFHIASISKTFTATAVKHLAENGQLNIDDPLTKYLSYFRMKDPRYTRISIKQLLNHTSGMPDVDDYEWEKALNDPGAAERYTRTLKDSVLISEPGREYHYSNIAFDIMAALIAKVSGEAFESYVMKYILLPLDMNNSSFIYSEIDPSRRTSPHINRPAEVAKVYPYNRMHAPSSTMNTNVEELAHWAIMNLHNGSYRGRQIIRPATHRQMMAPTFLANKERNVSVGLSWFSYPYRGSTNIEHGGSDTGYRTMLTLIPDKQLGIVLLCNHEDVKIFNMRNRIRDLLLDML</sequence>
<evidence type="ECO:0000259" key="2">
    <source>
        <dbReference type="Pfam" id="PF00144"/>
    </source>
</evidence>
<dbReference type="Pfam" id="PF00144">
    <property type="entry name" value="Beta-lactamase"/>
    <property type="match status" value="1"/>
</dbReference>
<dbReference type="InterPro" id="IPR001466">
    <property type="entry name" value="Beta-lactam-related"/>
</dbReference>
<keyword evidence="1" id="KW-0732">Signal</keyword>
<feature type="chain" id="PRO_5045224263" evidence="1">
    <location>
        <begin position="23"/>
        <end position="369"/>
    </location>
</feature>
<dbReference type="InterPro" id="IPR050491">
    <property type="entry name" value="AmpC-like"/>
</dbReference>
<dbReference type="PANTHER" id="PTHR46825">
    <property type="entry name" value="D-ALANYL-D-ALANINE-CARBOXYPEPTIDASE/ENDOPEPTIDASE AMPH"/>
    <property type="match status" value="1"/>
</dbReference>